<evidence type="ECO:0000313" key="2">
    <source>
        <dbReference type="Proteomes" id="UP000187203"/>
    </source>
</evidence>
<dbReference type="EMBL" id="AWUE01018103">
    <property type="protein sequence ID" value="OMO82610.1"/>
    <property type="molecule type" value="Genomic_DNA"/>
</dbReference>
<dbReference type="Proteomes" id="UP000187203">
    <property type="component" value="Unassembled WGS sequence"/>
</dbReference>
<keyword evidence="2" id="KW-1185">Reference proteome</keyword>
<protein>
    <submittedName>
        <fullName evidence="1">Kruppel-like factor 8</fullName>
    </submittedName>
</protein>
<proteinExistence type="predicted"/>
<sequence length="76" mass="7952">MAANGFAIGNSAMGKKKDSVCEKEVEIRKGAAGSVGEVSGSFTVGKEVARRLRFPTGGGCGGTEMRKRRVEKLGFT</sequence>
<dbReference type="AlphaFoldDB" id="A0A1R3IJ75"/>
<evidence type="ECO:0000313" key="1">
    <source>
        <dbReference type="EMBL" id="OMO82610.1"/>
    </source>
</evidence>
<gene>
    <name evidence="1" type="ORF">COLO4_22915</name>
</gene>
<reference evidence="2" key="1">
    <citation type="submission" date="2013-09" db="EMBL/GenBank/DDBJ databases">
        <title>Corchorus olitorius genome sequencing.</title>
        <authorList>
            <person name="Alam M."/>
            <person name="Haque M.S."/>
            <person name="Islam M.S."/>
            <person name="Emdad E.M."/>
            <person name="Islam M.M."/>
            <person name="Ahmed B."/>
            <person name="Halim A."/>
            <person name="Hossen Q.M.M."/>
            <person name="Hossain M.Z."/>
            <person name="Ahmed R."/>
            <person name="Khan M.M."/>
            <person name="Islam R."/>
            <person name="Rashid M.M."/>
            <person name="Khan S.A."/>
            <person name="Rahman M.S."/>
            <person name="Alam M."/>
            <person name="Yahiya A.S."/>
            <person name="Khan M.S."/>
            <person name="Azam M.S."/>
            <person name="Haque T."/>
            <person name="Lashkar M.Z.H."/>
            <person name="Akhand A.I."/>
            <person name="Morshed G."/>
            <person name="Roy S."/>
            <person name="Uddin K.S."/>
            <person name="Rabeya T."/>
            <person name="Hossain A.S."/>
            <person name="Chowdhury A."/>
            <person name="Snigdha A.R."/>
            <person name="Mortoza M.S."/>
            <person name="Matin S.A."/>
            <person name="Hoque S.M.E."/>
            <person name="Islam M.K."/>
            <person name="Roy D.K."/>
            <person name="Haider R."/>
            <person name="Moosa M.M."/>
            <person name="Elias S.M."/>
            <person name="Hasan A.M."/>
            <person name="Jahan S."/>
            <person name="Shafiuddin M."/>
            <person name="Mahmood N."/>
            <person name="Shommy N.S."/>
        </authorList>
    </citation>
    <scope>NUCLEOTIDE SEQUENCE [LARGE SCALE GENOMIC DNA]</scope>
    <source>
        <strain evidence="2">cv. O-4</strain>
    </source>
</reference>
<name>A0A1R3IJ75_9ROSI</name>
<organism evidence="1 2">
    <name type="scientific">Corchorus olitorius</name>
    <dbReference type="NCBI Taxonomy" id="93759"/>
    <lineage>
        <taxon>Eukaryota</taxon>
        <taxon>Viridiplantae</taxon>
        <taxon>Streptophyta</taxon>
        <taxon>Embryophyta</taxon>
        <taxon>Tracheophyta</taxon>
        <taxon>Spermatophyta</taxon>
        <taxon>Magnoliopsida</taxon>
        <taxon>eudicotyledons</taxon>
        <taxon>Gunneridae</taxon>
        <taxon>Pentapetalae</taxon>
        <taxon>rosids</taxon>
        <taxon>malvids</taxon>
        <taxon>Malvales</taxon>
        <taxon>Malvaceae</taxon>
        <taxon>Grewioideae</taxon>
        <taxon>Apeibeae</taxon>
        <taxon>Corchorus</taxon>
    </lineage>
</organism>
<comment type="caution">
    <text evidence="1">The sequence shown here is derived from an EMBL/GenBank/DDBJ whole genome shotgun (WGS) entry which is preliminary data.</text>
</comment>
<accession>A0A1R3IJ75</accession>